<dbReference type="GO" id="GO:1990904">
    <property type="term" value="C:ribonucleoprotein complex"/>
    <property type="evidence" value="ECO:0007669"/>
    <property type="project" value="UniProtKB-KW"/>
</dbReference>
<dbReference type="InterPro" id="IPR029751">
    <property type="entry name" value="Ribosomal_L25_dom"/>
</dbReference>
<dbReference type="Gene3D" id="2.40.240.10">
    <property type="entry name" value="Ribosomal Protein L25, Chain P"/>
    <property type="match status" value="1"/>
</dbReference>
<dbReference type="GO" id="GO:0003735">
    <property type="term" value="F:structural constituent of ribosome"/>
    <property type="evidence" value="ECO:0007669"/>
    <property type="project" value="InterPro"/>
</dbReference>
<name>E8Q736_BLOVB</name>
<sequence length="101" mass="12187">MFKINAELRIAIKTAGVRRLRNQEKCPAIIYYKNKKFENLPIILNNKDIQHPNSIIHFYKNNILKLNIQNKSIVQVQIKEIQYHPYRSKIIHIDFMCFKYN</sequence>
<dbReference type="Proteomes" id="UP000007464">
    <property type="component" value="Chromosome"/>
</dbReference>
<dbReference type="HOGENOM" id="CLU_137946_0_0_6"/>
<dbReference type="NCBIfam" id="NF004612">
    <property type="entry name" value="PRK05943.1"/>
    <property type="match status" value="1"/>
</dbReference>
<keyword evidence="6" id="KW-1185">Reference proteome</keyword>
<dbReference type="InterPro" id="IPR020056">
    <property type="entry name" value="Rbsml_bL25/Gln-tRNA_synth_N"/>
</dbReference>
<dbReference type="KEGG" id="bva:BVAF_474"/>
<gene>
    <name evidence="5" type="primary">rplY</name>
    <name evidence="5" type="ordered locus">BVAF_474</name>
</gene>
<dbReference type="GO" id="GO:0006412">
    <property type="term" value="P:translation"/>
    <property type="evidence" value="ECO:0007669"/>
    <property type="project" value="InterPro"/>
</dbReference>
<dbReference type="CDD" id="cd00495">
    <property type="entry name" value="Ribosomal_L25_TL5_CTC"/>
    <property type="match status" value="1"/>
</dbReference>
<proteinExistence type="predicted"/>
<dbReference type="RefSeq" id="WP_013516785.1">
    <property type="nucleotide sequence ID" value="NC_014909.2"/>
</dbReference>
<accession>E8Q736</accession>
<dbReference type="STRING" id="859654.BVAF_474"/>
<dbReference type="OrthoDB" id="9806411at2"/>
<dbReference type="InterPro" id="IPR011035">
    <property type="entry name" value="Ribosomal_bL25/Gln-tRNA_synth"/>
</dbReference>
<protein>
    <recommendedName>
        <fullName evidence="3">50S ribosomal protein L25</fullName>
    </recommendedName>
</protein>
<evidence type="ECO:0000313" key="6">
    <source>
        <dbReference type="Proteomes" id="UP000007464"/>
    </source>
</evidence>
<evidence type="ECO:0000259" key="4">
    <source>
        <dbReference type="Pfam" id="PF01386"/>
    </source>
</evidence>
<evidence type="ECO:0000256" key="1">
    <source>
        <dbReference type="ARBA" id="ARBA00022980"/>
    </source>
</evidence>
<evidence type="ECO:0000256" key="3">
    <source>
        <dbReference type="ARBA" id="ARBA00035479"/>
    </source>
</evidence>
<reference evidence="5 6" key="1">
    <citation type="journal article" date="2010" name="BMC Genomics">
        <title>Unprecedented loss of ammonia assimilation capability in a urease-encoding bacterial mutualist.</title>
        <authorList>
            <person name="Williams L.E."/>
            <person name="Wernegreen J.J."/>
        </authorList>
    </citation>
    <scope>NUCLEOTIDE SEQUENCE [LARGE SCALE GENOMIC DNA]</scope>
    <source>
        <strain evidence="5 6">BVAF</strain>
    </source>
</reference>
<keyword evidence="1 5" id="KW-0689">Ribosomal protein</keyword>
<organism evidence="5 6">
    <name type="scientific">Blochmanniella vafra (strain BVAF)</name>
    <dbReference type="NCBI Taxonomy" id="859654"/>
    <lineage>
        <taxon>Bacteria</taxon>
        <taxon>Pseudomonadati</taxon>
        <taxon>Pseudomonadota</taxon>
        <taxon>Gammaproteobacteria</taxon>
        <taxon>Enterobacterales</taxon>
        <taxon>Enterobacteriaceae</taxon>
        <taxon>ant endosymbionts</taxon>
        <taxon>Candidatus Blochmanniella</taxon>
    </lineage>
</organism>
<dbReference type="AlphaFoldDB" id="E8Q736"/>
<feature type="domain" description="Large ribosomal subunit protein bL25 L25" evidence="4">
    <location>
        <begin position="4"/>
        <end position="95"/>
    </location>
</feature>
<keyword evidence="2" id="KW-0687">Ribonucleoprotein</keyword>
<dbReference type="SUPFAM" id="SSF50715">
    <property type="entry name" value="Ribosomal protein L25-like"/>
    <property type="match status" value="1"/>
</dbReference>
<dbReference type="EMBL" id="CP002189">
    <property type="protein sequence ID" value="ADV33860.1"/>
    <property type="molecule type" value="Genomic_DNA"/>
</dbReference>
<dbReference type="Pfam" id="PF01386">
    <property type="entry name" value="Ribosomal_L25p"/>
    <property type="match status" value="1"/>
</dbReference>
<dbReference type="GO" id="GO:0005840">
    <property type="term" value="C:ribosome"/>
    <property type="evidence" value="ECO:0007669"/>
    <property type="project" value="UniProtKB-KW"/>
</dbReference>
<evidence type="ECO:0000313" key="5">
    <source>
        <dbReference type="EMBL" id="ADV33860.1"/>
    </source>
</evidence>
<evidence type="ECO:0000256" key="2">
    <source>
        <dbReference type="ARBA" id="ARBA00023274"/>
    </source>
</evidence>